<comment type="similarity">
    <text evidence="3">Belongs to the PurU family.</text>
</comment>
<dbReference type="PIRSF" id="PIRSF036480">
    <property type="entry name" value="FormyFH4_hydr"/>
    <property type="match status" value="1"/>
</dbReference>
<dbReference type="Proteomes" id="UP000602087">
    <property type="component" value="Unassembled WGS sequence"/>
</dbReference>
<dbReference type="SUPFAM" id="SSF55021">
    <property type="entry name" value="ACT-like"/>
    <property type="match status" value="1"/>
</dbReference>
<comment type="pathway">
    <text evidence="3">Purine metabolism; IMP biosynthesis via de novo pathway; formate from 10-formyl-5,6,7,8-tetrahydrofolate: step 1/1.</text>
</comment>
<comment type="catalytic activity">
    <reaction evidence="3">
        <text>(6R)-10-formyltetrahydrofolate + H2O = (6S)-5,6,7,8-tetrahydrofolate + formate + H(+)</text>
        <dbReference type="Rhea" id="RHEA:19833"/>
        <dbReference type="ChEBI" id="CHEBI:15377"/>
        <dbReference type="ChEBI" id="CHEBI:15378"/>
        <dbReference type="ChEBI" id="CHEBI:15740"/>
        <dbReference type="ChEBI" id="CHEBI:57453"/>
        <dbReference type="ChEBI" id="CHEBI:195366"/>
        <dbReference type="EC" id="3.5.1.10"/>
    </reaction>
</comment>
<evidence type="ECO:0000256" key="1">
    <source>
        <dbReference type="ARBA" id="ARBA00022563"/>
    </source>
</evidence>
<protein>
    <recommendedName>
        <fullName evidence="3 4">Formyltetrahydrofolate deformylase</fullName>
        <ecNumber evidence="3 4">3.5.1.10</ecNumber>
    </recommendedName>
    <alternativeName>
        <fullName evidence="3">Formyl-FH(4) hydrolase</fullName>
    </alternativeName>
</protein>
<dbReference type="CDD" id="cd08648">
    <property type="entry name" value="FMT_core_Formyl-FH4-Hydrolase_C"/>
    <property type="match status" value="1"/>
</dbReference>
<keyword evidence="2 3" id="KW-0378">Hydrolase</keyword>
<dbReference type="InterPro" id="IPR004810">
    <property type="entry name" value="PurU"/>
</dbReference>
<evidence type="ECO:0000256" key="3">
    <source>
        <dbReference type="HAMAP-Rule" id="MF_01927"/>
    </source>
</evidence>
<keyword evidence="1 3" id="KW-0554">One-carbon metabolism</keyword>
<evidence type="ECO:0000259" key="6">
    <source>
        <dbReference type="PROSITE" id="PS51671"/>
    </source>
</evidence>
<keyword evidence="3" id="KW-0658">Purine biosynthesis</keyword>
<dbReference type="Pfam" id="PF00551">
    <property type="entry name" value="Formyl_trans_N"/>
    <property type="match status" value="1"/>
</dbReference>
<dbReference type="InterPro" id="IPR041729">
    <property type="entry name" value="Formyl-FH4-Hydrolase_C"/>
</dbReference>
<feature type="region of interest" description="Disordered" evidence="5">
    <location>
        <begin position="1"/>
        <end position="29"/>
    </location>
</feature>
<evidence type="ECO:0000313" key="8">
    <source>
        <dbReference type="Proteomes" id="UP000602087"/>
    </source>
</evidence>
<dbReference type="PANTHER" id="PTHR42706">
    <property type="entry name" value="FORMYLTETRAHYDROFOLATE DEFORMYLASE"/>
    <property type="match status" value="1"/>
</dbReference>
<dbReference type="HAMAP" id="MF_01927">
    <property type="entry name" value="PurU"/>
    <property type="match status" value="1"/>
</dbReference>
<proteinExistence type="inferred from homology"/>
<dbReference type="InterPro" id="IPR002376">
    <property type="entry name" value="Formyl_transf_N"/>
</dbReference>
<dbReference type="InterPro" id="IPR044074">
    <property type="entry name" value="PurU_ACT"/>
</dbReference>
<evidence type="ECO:0000256" key="2">
    <source>
        <dbReference type="ARBA" id="ARBA00022801"/>
    </source>
</evidence>
<dbReference type="Gene3D" id="3.30.70.260">
    <property type="match status" value="1"/>
</dbReference>
<dbReference type="GO" id="GO:0006730">
    <property type="term" value="P:one-carbon metabolic process"/>
    <property type="evidence" value="ECO:0007669"/>
    <property type="project" value="UniProtKB-KW"/>
</dbReference>
<accession>A0A934M6E6</accession>
<dbReference type="CDD" id="cd04875">
    <property type="entry name" value="ACT_F4HF-DF"/>
    <property type="match status" value="1"/>
</dbReference>
<dbReference type="NCBIfam" id="TIGR00655">
    <property type="entry name" value="PurU"/>
    <property type="match status" value="1"/>
</dbReference>
<feature type="domain" description="ACT" evidence="6">
    <location>
        <begin position="38"/>
        <end position="115"/>
    </location>
</feature>
<dbReference type="InterPro" id="IPR045865">
    <property type="entry name" value="ACT-like_dom_sf"/>
</dbReference>
<dbReference type="InterPro" id="IPR002912">
    <property type="entry name" value="ACT_dom"/>
</dbReference>
<dbReference type="PRINTS" id="PR01575">
    <property type="entry name" value="FFH4HYDRLASE"/>
</dbReference>
<dbReference type="GO" id="GO:0008864">
    <property type="term" value="F:formyltetrahydrofolate deformylase activity"/>
    <property type="evidence" value="ECO:0007669"/>
    <property type="project" value="UniProtKB-UniRule"/>
</dbReference>
<comment type="caution">
    <text evidence="7">The sequence shown here is derived from an EMBL/GenBank/DDBJ whole genome shotgun (WGS) entry which is preliminary data.</text>
</comment>
<evidence type="ECO:0000256" key="5">
    <source>
        <dbReference type="SAM" id="MobiDB-lite"/>
    </source>
</evidence>
<dbReference type="Gene3D" id="3.40.50.170">
    <property type="entry name" value="Formyl transferase, N-terminal domain"/>
    <property type="match status" value="1"/>
</dbReference>
<evidence type="ECO:0000256" key="4">
    <source>
        <dbReference type="NCBIfam" id="TIGR00655"/>
    </source>
</evidence>
<dbReference type="SUPFAM" id="SSF53328">
    <property type="entry name" value="Formyltransferase"/>
    <property type="match status" value="1"/>
</dbReference>
<dbReference type="NCBIfam" id="NF004684">
    <property type="entry name" value="PRK06027.1"/>
    <property type="match status" value="1"/>
</dbReference>
<dbReference type="EC" id="3.5.1.10" evidence="3 4"/>
<dbReference type="InterPro" id="IPR036477">
    <property type="entry name" value="Formyl_transf_N_sf"/>
</dbReference>
<keyword evidence="8" id="KW-1185">Reference proteome</keyword>
<name>A0A934M6E6_9MICO</name>
<gene>
    <name evidence="3 7" type="primary">purU</name>
    <name evidence="7" type="ORF">JAV76_03930</name>
</gene>
<dbReference type="PROSITE" id="PS51671">
    <property type="entry name" value="ACT"/>
    <property type="match status" value="1"/>
</dbReference>
<dbReference type="GO" id="GO:0006189">
    <property type="term" value="P:'de novo' IMP biosynthetic process"/>
    <property type="evidence" value="ECO:0007669"/>
    <property type="project" value="UniProtKB-UniRule"/>
</dbReference>
<reference evidence="7" key="1">
    <citation type="submission" date="2020-12" db="EMBL/GenBank/DDBJ databases">
        <title>Sanguibacter suaedae sp. nov., isolated from Suaeda aralocaspica.</title>
        <authorList>
            <person name="Ma Q."/>
        </authorList>
    </citation>
    <scope>NUCLEOTIDE SEQUENCE</scope>
    <source>
        <strain evidence="7">YZGR15</strain>
    </source>
</reference>
<sequence length="313" mass="34619">MRSSSQTSVPLRPPHPPQHYPGAVTSTAPAPDALTHRVLTLSCPDRPGIVRAVAGAIAEHGGNITESQQFGDPDTHLFFMRVQVESSASHDELAGAMTVLAEEFGMTWHLDVVGRPVRTLVMVSTAAHCLNDLLFRQRSEGLPIEVVAVAGNHLDLRPLTAFYGKTFHHIPVTKETKAEAEAALLALVKELDVELVVLARYMQVLSDDLCRELAGRVINIHHSFLPSFKGARPYHQAHDRGVKLIGATSHYVTGDLDEGPIIEQDVERVDHTRHVQELVALGQDVERRVLSRAVRWHAEHRVLLNGHRTVIFR</sequence>
<comment type="function">
    <text evidence="3">Catalyzes the hydrolysis of 10-formyltetrahydrofolate (formyl-FH4) to formate and tetrahydrofolate (FH4).</text>
</comment>
<dbReference type="AlphaFoldDB" id="A0A934M6E6"/>
<dbReference type="EMBL" id="JAEINH010000002">
    <property type="protein sequence ID" value="MBI9114162.1"/>
    <property type="molecule type" value="Genomic_DNA"/>
</dbReference>
<evidence type="ECO:0000313" key="7">
    <source>
        <dbReference type="EMBL" id="MBI9114162.1"/>
    </source>
</evidence>
<dbReference type="PANTHER" id="PTHR42706:SF1">
    <property type="entry name" value="FORMYLTETRAHYDROFOLATE DEFORMYLASE 2, MITOCHONDRIAL"/>
    <property type="match status" value="1"/>
</dbReference>
<organism evidence="7 8">
    <name type="scientific">Sanguibacter suaedae</name>
    <dbReference type="NCBI Taxonomy" id="2795737"/>
    <lineage>
        <taxon>Bacteria</taxon>
        <taxon>Bacillati</taxon>
        <taxon>Actinomycetota</taxon>
        <taxon>Actinomycetes</taxon>
        <taxon>Micrococcales</taxon>
        <taxon>Sanguibacteraceae</taxon>
        <taxon>Sanguibacter</taxon>
    </lineage>
</organism>
<dbReference type="Pfam" id="PF01842">
    <property type="entry name" value="ACT"/>
    <property type="match status" value="1"/>
</dbReference>
<feature type="active site" evidence="3">
    <location>
        <position position="257"/>
    </location>
</feature>